<dbReference type="STRING" id="121845.A0A3Q0IN19"/>
<dbReference type="GeneID" id="103525035"/>
<evidence type="ECO:0000259" key="8">
    <source>
        <dbReference type="Pfam" id="PF01233"/>
    </source>
</evidence>
<evidence type="ECO:0000256" key="7">
    <source>
        <dbReference type="SAM" id="Phobius"/>
    </source>
</evidence>
<dbReference type="InterPro" id="IPR016181">
    <property type="entry name" value="Acyl_CoA_acyltransferase"/>
</dbReference>
<dbReference type="PANTHER" id="PTHR11377:SF5">
    <property type="entry name" value="GLYCYLPEPTIDE N-TETRADECANOYLTRANSFERASE"/>
    <property type="match status" value="1"/>
</dbReference>
<evidence type="ECO:0000256" key="2">
    <source>
        <dbReference type="ARBA" id="ARBA00012923"/>
    </source>
</evidence>
<dbReference type="InterPro" id="IPR022676">
    <property type="entry name" value="NMT_N"/>
</dbReference>
<dbReference type="InterPro" id="IPR022677">
    <property type="entry name" value="NMT_C"/>
</dbReference>
<accession>A0A3Q0IN19</accession>
<reference evidence="11" key="1">
    <citation type="submission" date="2025-08" db="UniProtKB">
        <authorList>
            <consortium name="RefSeq"/>
        </authorList>
    </citation>
    <scope>IDENTIFICATION</scope>
</reference>
<comment type="function">
    <text evidence="5">Adds a myristoyl group to the N-terminal glycine residue of certain cellular proteins.</text>
</comment>
<gene>
    <name evidence="11" type="primary">LOC103525035</name>
</gene>
<dbReference type="PANTHER" id="PTHR11377">
    <property type="entry name" value="N-MYRISTOYL TRANSFERASE"/>
    <property type="match status" value="1"/>
</dbReference>
<keyword evidence="7" id="KW-0472">Membrane</keyword>
<keyword evidence="7" id="KW-1133">Transmembrane helix</keyword>
<evidence type="ECO:0000313" key="11">
    <source>
        <dbReference type="RefSeq" id="XP_026676048.1"/>
    </source>
</evidence>
<evidence type="ECO:0000313" key="10">
    <source>
        <dbReference type="Proteomes" id="UP000079169"/>
    </source>
</evidence>
<evidence type="ECO:0000259" key="9">
    <source>
        <dbReference type="Pfam" id="PF02799"/>
    </source>
</evidence>
<keyword evidence="4 5" id="KW-0012">Acyltransferase</keyword>
<dbReference type="GO" id="GO:0004379">
    <property type="term" value="F:glycylpeptide N-tetradecanoyltransferase activity"/>
    <property type="evidence" value="ECO:0007669"/>
    <property type="project" value="UniProtKB-EC"/>
</dbReference>
<dbReference type="PROSITE" id="PS00976">
    <property type="entry name" value="NMT_2"/>
    <property type="match status" value="1"/>
</dbReference>
<evidence type="ECO:0000256" key="1">
    <source>
        <dbReference type="ARBA" id="ARBA00009469"/>
    </source>
</evidence>
<comment type="similarity">
    <text evidence="1 6">Belongs to the NMT family.</text>
</comment>
<dbReference type="Pfam" id="PF01233">
    <property type="entry name" value="NMT"/>
    <property type="match status" value="1"/>
</dbReference>
<keyword evidence="10" id="KW-1185">Reference proteome</keyword>
<evidence type="ECO:0000256" key="5">
    <source>
        <dbReference type="RuleBase" id="RU000586"/>
    </source>
</evidence>
<feature type="transmembrane region" description="Helical" evidence="7">
    <location>
        <begin position="117"/>
        <end position="138"/>
    </location>
</feature>
<dbReference type="EC" id="2.3.1.97" evidence="2 5"/>
<evidence type="ECO:0000256" key="4">
    <source>
        <dbReference type="ARBA" id="ARBA00023315"/>
    </source>
</evidence>
<dbReference type="Gene3D" id="3.40.630.170">
    <property type="match status" value="2"/>
</dbReference>
<dbReference type="Pfam" id="PF02799">
    <property type="entry name" value="NMT_C"/>
    <property type="match status" value="1"/>
</dbReference>
<dbReference type="InterPro" id="IPR000903">
    <property type="entry name" value="NMT"/>
</dbReference>
<protein>
    <recommendedName>
        <fullName evidence="2 5">Glycylpeptide N-tetradecanoyltransferase</fullName>
        <ecNumber evidence="2 5">2.3.1.97</ecNumber>
    </recommendedName>
</protein>
<dbReference type="GO" id="GO:0005737">
    <property type="term" value="C:cytoplasm"/>
    <property type="evidence" value="ECO:0007669"/>
    <property type="project" value="TreeGrafter"/>
</dbReference>
<dbReference type="RefSeq" id="XP_026676048.1">
    <property type="nucleotide sequence ID" value="XM_026820247.1"/>
</dbReference>
<proteinExistence type="inferred from homology"/>
<evidence type="ECO:0000256" key="6">
    <source>
        <dbReference type="RuleBase" id="RU004178"/>
    </source>
</evidence>
<dbReference type="AlphaFoldDB" id="A0A3Q0IN19"/>
<dbReference type="KEGG" id="dci:103525035"/>
<organism evidence="10 11">
    <name type="scientific">Diaphorina citri</name>
    <name type="common">Asian citrus psyllid</name>
    <dbReference type="NCBI Taxonomy" id="121845"/>
    <lineage>
        <taxon>Eukaryota</taxon>
        <taxon>Metazoa</taxon>
        <taxon>Ecdysozoa</taxon>
        <taxon>Arthropoda</taxon>
        <taxon>Hexapoda</taxon>
        <taxon>Insecta</taxon>
        <taxon>Pterygota</taxon>
        <taxon>Neoptera</taxon>
        <taxon>Paraneoptera</taxon>
        <taxon>Hemiptera</taxon>
        <taxon>Sternorrhyncha</taxon>
        <taxon>Psylloidea</taxon>
        <taxon>Psyllidae</taxon>
        <taxon>Diaphorininae</taxon>
        <taxon>Diaphorina</taxon>
    </lineage>
</organism>
<keyword evidence="3 5" id="KW-0808">Transferase</keyword>
<dbReference type="Proteomes" id="UP000079169">
    <property type="component" value="Unplaced"/>
</dbReference>
<evidence type="ECO:0000256" key="3">
    <source>
        <dbReference type="ARBA" id="ARBA00022679"/>
    </source>
</evidence>
<feature type="domain" description="Glycylpeptide N-tetradecanoyltransferase C-terminal" evidence="9">
    <location>
        <begin position="153"/>
        <end position="250"/>
    </location>
</feature>
<feature type="domain" description="Glycylpeptide N-tetradecanoyltransferase N-terminal" evidence="8">
    <location>
        <begin position="31"/>
        <end position="133"/>
    </location>
</feature>
<comment type="catalytic activity">
    <reaction evidence="5">
        <text>N-terminal glycyl-[protein] + tetradecanoyl-CoA = N-tetradecanoylglycyl-[protein] + CoA + H(+)</text>
        <dbReference type="Rhea" id="RHEA:15521"/>
        <dbReference type="Rhea" id="RHEA-COMP:12666"/>
        <dbReference type="Rhea" id="RHEA-COMP:12667"/>
        <dbReference type="ChEBI" id="CHEBI:15378"/>
        <dbReference type="ChEBI" id="CHEBI:57287"/>
        <dbReference type="ChEBI" id="CHEBI:57385"/>
        <dbReference type="ChEBI" id="CHEBI:64723"/>
        <dbReference type="ChEBI" id="CHEBI:133050"/>
        <dbReference type="EC" id="2.3.1.97"/>
    </reaction>
</comment>
<name>A0A3Q0IN19_DIACI</name>
<keyword evidence="7" id="KW-0812">Transmembrane</keyword>
<dbReference type="InterPro" id="IPR022678">
    <property type="entry name" value="NMT_CS"/>
</dbReference>
<sequence length="259" mass="29629">MEFNISKPHHNSANCVYDSVFIDEKITTNGPIELDKSPSEIRAEPYSLPPGFQWDTLNLDDPLVLEELYKLLNENYVEDEDSMFRFDYPQKFLQWALQAPGWCKEWHCGVRVSKSNVLVAFISAIPATLSIYGVQLVFGKDNESGYLFINLLPMTSVTDMVSYYTLPSTVMNHEVHKSIKAAYSFYNVSFKTKWVDLMQDALITAKNEGFDVFNALDLMENKEFLGPLKFGIGDGNLQYYLYNWKCPSIPPNKIGLVLQ</sequence>
<dbReference type="PaxDb" id="121845-A0A3Q0IN19"/>
<dbReference type="SUPFAM" id="SSF55729">
    <property type="entry name" value="Acyl-CoA N-acyltransferases (Nat)"/>
    <property type="match status" value="2"/>
</dbReference>